<evidence type="ECO:0000259" key="9">
    <source>
        <dbReference type="Pfam" id="PF22608"/>
    </source>
</evidence>
<dbReference type="InterPro" id="IPR050238">
    <property type="entry name" value="DNA_Rep/Repair_Clamp_Loader"/>
</dbReference>
<dbReference type="GO" id="GO:0009360">
    <property type="term" value="C:DNA polymerase III complex"/>
    <property type="evidence" value="ECO:0007669"/>
    <property type="project" value="InterPro"/>
</dbReference>
<keyword evidence="6" id="KW-0175">Coiled coil</keyword>
<evidence type="ECO:0000313" key="12">
    <source>
        <dbReference type="Proteomes" id="UP000017836"/>
    </source>
</evidence>
<keyword evidence="2" id="KW-0479">Metal-binding</keyword>
<dbReference type="Pfam" id="PF23007">
    <property type="entry name" value="DnaA_N-like_STI"/>
    <property type="match status" value="1"/>
</dbReference>
<dbReference type="GO" id="GO:0046872">
    <property type="term" value="F:metal ion binding"/>
    <property type="evidence" value="ECO:0007669"/>
    <property type="project" value="UniProtKB-KW"/>
</dbReference>
<evidence type="ECO:0000256" key="5">
    <source>
        <dbReference type="ARBA" id="ARBA00022840"/>
    </source>
</evidence>
<dbReference type="GO" id="GO:0006281">
    <property type="term" value="P:DNA repair"/>
    <property type="evidence" value="ECO:0000318"/>
    <property type="project" value="GO_Central"/>
</dbReference>
<dbReference type="GO" id="GO:0003677">
    <property type="term" value="F:DNA binding"/>
    <property type="evidence" value="ECO:0007669"/>
    <property type="project" value="InterPro"/>
</dbReference>
<keyword evidence="12" id="KW-1185">Reference proteome</keyword>
<dbReference type="Gene3D" id="1.10.8.60">
    <property type="match status" value="1"/>
</dbReference>
<keyword evidence="3" id="KW-0547">Nucleotide-binding</keyword>
<dbReference type="Gene3D" id="1.20.272.10">
    <property type="match status" value="1"/>
</dbReference>
<dbReference type="STRING" id="13333.W1NWT7"/>
<feature type="region of interest" description="Disordered" evidence="7">
    <location>
        <begin position="117"/>
        <end position="177"/>
    </location>
</feature>
<evidence type="ECO:0000256" key="4">
    <source>
        <dbReference type="ARBA" id="ARBA00022833"/>
    </source>
</evidence>
<dbReference type="PANTHER" id="PTHR11669:SF63">
    <property type="entry name" value="PROTEIN STICHEL"/>
    <property type="match status" value="1"/>
</dbReference>
<dbReference type="AlphaFoldDB" id="W1NWT7"/>
<dbReference type="InterPro" id="IPR012763">
    <property type="entry name" value="DNA_pol_III_sug/sutau_N"/>
</dbReference>
<dbReference type="InterPro" id="IPR054506">
    <property type="entry name" value="DnaA_N-like_STI"/>
</dbReference>
<dbReference type="FunFam" id="3.40.50.300:FF:000014">
    <property type="entry name" value="DNA polymerase III subunit gamma/tau"/>
    <property type="match status" value="1"/>
</dbReference>
<comment type="similarity">
    <text evidence="1">Belongs to the DnaX/STICHEL family.</text>
</comment>
<name>W1NWT7_AMBTC</name>
<evidence type="ECO:0000259" key="8">
    <source>
        <dbReference type="Pfam" id="PF12169"/>
    </source>
</evidence>
<evidence type="ECO:0000313" key="11">
    <source>
        <dbReference type="EMBL" id="ERM99788.1"/>
    </source>
</evidence>
<dbReference type="FunFam" id="1.10.8.60:FF:000013">
    <property type="entry name" value="DNA polymerase III subunit gamma/tau"/>
    <property type="match status" value="1"/>
</dbReference>
<dbReference type="Pfam" id="PF22608">
    <property type="entry name" value="DNAX_ATPase_lid"/>
    <property type="match status" value="1"/>
</dbReference>
<dbReference type="NCBIfam" id="TIGR02397">
    <property type="entry name" value="dnaX_nterm"/>
    <property type="match status" value="1"/>
</dbReference>
<dbReference type="OMA" id="PETCSTW"/>
<dbReference type="SUPFAM" id="SSF48019">
    <property type="entry name" value="post-AAA+ oligomerization domain-like"/>
    <property type="match status" value="1"/>
</dbReference>
<dbReference type="eggNOG" id="KOG0989">
    <property type="taxonomic scope" value="Eukaryota"/>
</dbReference>
<evidence type="ECO:0000256" key="1">
    <source>
        <dbReference type="ARBA" id="ARBA00006360"/>
    </source>
</evidence>
<dbReference type="GO" id="GO:0006261">
    <property type="term" value="P:DNA-templated DNA replication"/>
    <property type="evidence" value="ECO:0000318"/>
    <property type="project" value="GO_Central"/>
</dbReference>
<feature type="domain" description="STICHEL DnaA-N-like alpha-beta" evidence="10">
    <location>
        <begin position="878"/>
        <end position="957"/>
    </location>
</feature>
<feature type="compositionally biased region" description="Polar residues" evidence="7">
    <location>
        <begin position="160"/>
        <end position="170"/>
    </location>
</feature>
<dbReference type="GO" id="GO:0005524">
    <property type="term" value="F:ATP binding"/>
    <property type="evidence" value="ECO:0007669"/>
    <property type="project" value="UniProtKB-KW"/>
</dbReference>
<protein>
    <submittedName>
        <fullName evidence="11">Uncharacterized protein</fullName>
    </submittedName>
</protein>
<organism evidence="11 12">
    <name type="scientific">Amborella trichopoda</name>
    <dbReference type="NCBI Taxonomy" id="13333"/>
    <lineage>
        <taxon>Eukaryota</taxon>
        <taxon>Viridiplantae</taxon>
        <taxon>Streptophyta</taxon>
        <taxon>Embryophyta</taxon>
        <taxon>Tracheophyta</taxon>
        <taxon>Spermatophyta</taxon>
        <taxon>Magnoliopsida</taxon>
        <taxon>Amborellales</taxon>
        <taxon>Amborellaceae</taxon>
        <taxon>Amborella</taxon>
    </lineage>
</organism>
<reference evidence="12" key="1">
    <citation type="journal article" date="2013" name="Science">
        <title>The Amborella genome and the evolution of flowering plants.</title>
        <authorList>
            <consortium name="Amborella Genome Project"/>
        </authorList>
    </citation>
    <scope>NUCLEOTIDE SEQUENCE [LARGE SCALE GENOMIC DNA]</scope>
</reference>
<evidence type="ECO:0000259" key="10">
    <source>
        <dbReference type="Pfam" id="PF23007"/>
    </source>
</evidence>
<dbReference type="GO" id="GO:0003887">
    <property type="term" value="F:DNA-directed DNA polymerase activity"/>
    <property type="evidence" value="ECO:0007669"/>
    <property type="project" value="InterPro"/>
</dbReference>
<sequence length="1216" mass="135157">MSGASLDVSELHLKKELTALRRSQFLRDPETSLLWRSPMSTRSLGTFSLKRNPEKHNLRGKRLNGSFDFEAVLPSTGLRGGDNVFLHNWSNRSPITPVRSRRVSSISGEVNQEKEIKEGEDPAINIPKEQSQLASRVRQKRVESPFMGRETRKLRMNKKGLSQATSSGNSKRIDVPCSPLKSHNDIGLFDDTDQYNSEEHLATSTYKSRKKTGYSSVSESPLLSGYTTGSTERCHSEMKTWSKSLKGYRLREDSETPMSTCSHKRSCFGNMSTAESLDGGDSLDANEIDGLDLSTRQGCGITRYWPKRGCLSPSFSDSLRRKGSIVFRKRRPAPRKCVSSDACQHNQTLKISPDLPLLKQCGHHVDHSSGDTMSDELSTNFGELDLEACSRLDGRRWSSCRSPEQLELALTPGSRNSLPHDGEPRSLSQKYRPRSFNEIVGQNIVVQSLANAIFKGRIAPVYLFQGPRGTGKTSTARVFAAALNCSSEEGIKPCGFCKECMVFASGKSMDMRELDATNKNGINRIKYVLKHSAIPPPSSRFRVFIINECHMLSSKTWTSFLKSLEEPPPHVVFVFVTTDPDKLPRTVVSRCQKYLFPKIKEVDMVNRLKKLAEVENLVVEPDALDLIALNSDGSLRDAETLLEQLALLGKPITMALVNDLVGVVPEEKLLDLLELAMSSDNAETVKKARELLDSGVDPMALMSQLAGVIMDIIAGSYQLTESPRNDCLFGQQTLTEAEMDKLRQALKILSEAEKHLRHSNDRSTWFTAALLQFGSGNDLVPSSAKNNNEMCPRRMQENTLDAPYLADYHNKSSDSLGNQKLVTRAHNKISQSQNDPGSSKMDNVCPNFPSARSSSVESVAAVPKGDSLTGENEFKSITPNKLDEIWRRSIEKCHSKTLSQLLYTYGKLVSITEADGFLIAFIAFEHHDHKTRAERFLSSITNSMEVILQCNVEIRIGIISNNKKYDNATFQTGSPSAAPGKHTEAVNVIGSEKKIDFSNSHYHSSDQGLQRKPLESTCNNSIPSEGLWQITPHNISAVRDESFQTESLSIFSLEESGKLNFGIDRDQENRMLVDEQRLESAWLQAADKSTPGSINRLRAERNQIIPQDGIYCQDRTLSVMALNTASRHGEEESSYKIPVSKANGNGISQTDQIKRRSDAPVVSPSLLHSRSFKAHNDDENRYLGKSILASMGTFASFGKVQDNMTTTLLDTCDIVT</sequence>
<evidence type="ECO:0000256" key="2">
    <source>
        <dbReference type="ARBA" id="ARBA00022723"/>
    </source>
</evidence>
<keyword evidence="4" id="KW-0862">Zinc</keyword>
<dbReference type="EMBL" id="KI394994">
    <property type="protein sequence ID" value="ERM99788.1"/>
    <property type="molecule type" value="Genomic_DNA"/>
</dbReference>
<proteinExistence type="inferred from homology"/>
<evidence type="ECO:0000256" key="7">
    <source>
        <dbReference type="SAM" id="MobiDB-lite"/>
    </source>
</evidence>
<dbReference type="InterPro" id="IPR022754">
    <property type="entry name" value="DNA_pol_III_gamma-3"/>
</dbReference>
<dbReference type="InterPro" id="IPR008921">
    <property type="entry name" value="DNA_pol3_clamp-load_cplx_C"/>
</dbReference>
<gene>
    <name evidence="11" type="ORF">AMTR_s00099p00152510</name>
</gene>
<keyword evidence="5" id="KW-0067">ATP-binding</keyword>
<dbReference type="PANTHER" id="PTHR11669">
    <property type="entry name" value="REPLICATION FACTOR C / DNA POLYMERASE III GAMMA-TAU SUBUNIT"/>
    <property type="match status" value="1"/>
</dbReference>
<evidence type="ECO:0000256" key="3">
    <source>
        <dbReference type="ARBA" id="ARBA00022741"/>
    </source>
</evidence>
<dbReference type="InterPro" id="IPR027417">
    <property type="entry name" value="P-loop_NTPase"/>
</dbReference>
<dbReference type="Pfam" id="PF12169">
    <property type="entry name" value="DNA_pol3_gamma3"/>
    <property type="match status" value="1"/>
</dbReference>
<dbReference type="HOGENOM" id="CLU_009072_0_0_1"/>
<dbReference type="CDD" id="cd18137">
    <property type="entry name" value="HLD_clamp_pol_III_gamma_tau"/>
    <property type="match status" value="1"/>
</dbReference>
<feature type="domain" description="DNA polymerase III gamma subunit" evidence="8">
    <location>
        <begin position="653"/>
        <end position="777"/>
    </location>
</feature>
<dbReference type="Proteomes" id="UP000017836">
    <property type="component" value="Unassembled WGS sequence"/>
</dbReference>
<dbReference type="Gramene" id="ERM99788">
    <property type="protein sequence ID" value="ERM99788"/>
    <property type="gene ID" value="AMTR_s00099p00152510"/>
</dbReference>
<dbReference type="SUPFAM" id="SSF52540">
    <property type="entry name" value="P-loop containing nucleoside triphosphate hydrolases"/>
    <property type="match status" value="1"/>
</dbReference>
<feature type="region of interest" description="Disordered" evidence="7">
    <location>
        <begin position="210"/>
        <end position="229"/>
    </location>
</feature>
<evidence type="ECO:0000256" key="6">
    <source>
        <dbReference type="ARBA" id="ARBA00023054"/>
    </source>
</evidence>
<dbReference type="Gene3D" id="3.40.50.300">
    <property type="entry name" value="P-loop containing nucleotide triphosphate hydrolases"/>
    <property type="match status" value="1"/>
</dbReference>
<dbReference type="Pfam" id="PF13177">
    <property type="entry name" value="DNA_pol3_delta2"/>
    <property type="match status" value="1"/>
</dbReference>
<dbReference type="GO" id="GO:0005663">
    <property type="term" value="C:DNA replication factor C complex"/>
    <property type="evidence" value="ECO:0000318"/>
    <property type="project" value="GO_Central"/>
</dbReference>
<accession>W1NWT7</accession>
<feature type="domain" description="DNA polymerase III subunit gamma/tau helical lid" evidence="9">
    <location>
        <begin position="605"/>
        <end position="644"/>
    </location>
</feature>
<feature type="compositionally biased region" description="Polar residues" evidence="7">
    <location>
        <begin position="213"/>
        <end position="229"/>
    </location>
</feature>
<dbReference type="InterPro" id="IPR045085">
    <property type="entry name" value="HLD_clamp_pol_III_gamma_tau"/>
</dbReference>